<sequence length="49" mass="5912">MSLHVQTCTHLSSRNGTNYHLLFQLKSIDRFFYYLIRISYHDSQFGCRL</sequence>
<organism evidence="1">
    <name type="scientific">invertebrate metagenome</name>
    <dbReference type="NCBI Taxonomy" id="1711999"/>
    <lineage>
        <taxon>unclassified sequences</taxon>
        <taxon>metagenomes</taxon>
        <taxon>organismal metagenomes</taxon>
    </lineage>
</organism>
<reference evidence="1" key="1">
    <citation type="journal article" date="2017" name="Appl. Environ. Microbiol.">
        <title>Molecular characterization of an Endozoicomonas-like organism causing infection in king scallop Pecten maximus L.</title>
        <authorList>
            <person name="Cano I."/>
            <person name="van Aerle R."/>
            <person name="Ross S."/>
            <person name="Verner-Jeffreys D.W."/>
            <person name="Paley R.K."/>
            <person name="Rimmer G."/>
            <person name="Ryder D."/>
            <person name="Hooper P."/>
            <person name="Stone D."/>
            <person name="Feist S.W."/>
        </authorList>
    </citation>
    <scope>NUCLEOTIDE SEQUENCE</scope>
</reference>
<evidence type="ECO:0000313" key="1">
    <source>
        <dbReference type="EMBL" id="PJE77785.1"/>
    </source>
</evidence>
<proteinExistence type="predicted"/>
<dbReference type="AlphaFoldDB" id="A0A2H9T3I0"/>
<protein>
    <submittedName>
        <fullName evidence="1">Uncharacterized protein</fullName>
    </submittedName>
</protein>
<dbReference type="EMBL" id="NSIT01000377">
    <property type="protein sequence ID" value="PJE77785.1"/>
    <property type="molecule type" value="Genomic_DNA"/>
</dbReference>
<comment type="caution">
    <text evidence="1">The sequence shown here is derived from an EMBL/GenBank/DDBJ whole genome shotgun (WGS) entry which is preliminary data.</text>
</comment>
<accession>A0A2H9T3I0</accession>
<name>A0A2H9T3I0_9ZZZZ</name>
<gene>
    <name evidence="1" type="ORF">CI610_03287</name>
</gene>